<keyword evidence="4" id="KW-0677">Repeat</keyword>
<organism evidence="5 6">
    <name type="scientific">Gonapodya prolifera (strain JEL478)</name>
    <name type="common">Monoblepharis prolifera</name>
    <dbReference type="NCBI Taxonomy" id="1344416"/>
    <lineage>
        <taxon>Eukaryota</taxon>
        <taxon>Fungi</taxon>
        <taxon>Fungi incertae sedis</taxon>
        <taxon>Chytridiomycota</taxon>
        <taxon>Chytridiomycota incertae sedis</taxon>
        <taxon>Monoblepharidomycetes</taxon>
        <taxon>Monoblepharidales</taxon>
        <taxon>Gonapodyaceae</taxon>
        <taxon>Gonapodya</taxon>
    </lineage>
</organism>
<reference evidence="5 6" key="1">
    <citation type="journal article" date="2015" name="Genome Biol. Evol.">
        <title>Phylogenomic analyses indicate that early fungi evolved digesting cell walls of algal ancestors of land plants.</title>
        <authorList>
            <person name="Chang Y."/>
            <person name="Wang S."/>
            <person name="Sekimoto S."/>
            <person name="Aerts A.L."/>
            <person name="Choi C."/>
            <person name="Clum A."/>
            <person name="LaButti K.M."/>
            <person name="Lindquist E.A."/>
            <person name="Yee Ngan C."/>
            <person name="Ohm R.A."/>
            <person name="Salamov A.A."/>
            <person name="Grigoriev I.V."/>
            <person name="Spatafora J.W."/>
            <person name="Berbee M.L."/>
        </authorList>
    </citation>
    <scope>NUCLEOTIDE SEQUENCE [LARGE SCALE GENOMIC DNA]</scope>
    <source>
        <strain evidence="5 6">JEL478</strain>
    </source>
</reference>
<gene>
    <name evidence="5" type="ORF">M427DRAFT_312122</name>
</gene>
<dbReference type="GO" id="GO:0005737">
    <property type="term" value="C:cytoplasm"/>
    <property type="evidence" value="ECO:0007669"/>
    <property type="project" value="TreeGrafter"/>
</dbReference>
<dbReference type="InterPro" id="IPR002088">
    <property type="entry name" value="Prenyl_trans_a"/>
</dbReference>
<dbReference type="OrthoDB" id="5358702at2759"/>
<evidence type="ECO:0000256" key="1">
    <source>
        <dbReference type="ARBA" id="ARBA00006734"/>
    </source>
</evidence>
<dbReference type="Gene3D" id="1.25.40.120">
    <property type="entry name" value="Protein prenylyltransferase"/>
    <property type="match status" value="1"/>
</dbReference>
<dbReference type="GO" id="GO:0008318">
    <property type="term" value="F:protein prenyltransferase activity"/>
    <property type="evidence" value="ECO:0007669"/>
    <property type="project" value="InterPro"/>
</dbReference>
<evidence type="ECO:0000313" key="6">
    <source>
        <dbReference type="Proteomes" id="UP000070544"/>
    </source>
</evidence>
<evidence type="ECO:0000256" key="4">
    <source>
        <dbReference type="ARBA" id="ARBA00022737"/>
    </source>
</evidence>
<dbReference type="STRING" id="1344416.A0A139AWN8"/>
<dbReference type="AlphaFoldDB" id="A0A139AWN8"/>
<name>A0A139AWN8_GONPJ</name>
<dbReference type="PANTHER" id="PTHR11129">
    <property type="entry name" value="PROTEIN FARNESYLTRANSFERASE ALPHA SUBUNIT/RAB GERANYLGERANYL TRANSFERASE ALPHA SUBUNIT"/>
    <property type="match status" value="1"/>
</dbReference>
<dbReference type="EMBL" id="KQ965733">
    <property type="protein sequence ID" value="KXS21138.1"/>
    <property type="molecule type" value="Genomic_DNA"/>
</dbReference>
<dbReference type="Proteomes" id="UP000070544">
    <property type="component" value="Unassembled WGS sequence"/>
</dbReference>
<keyword evidence="3" id="KW-0808">Transferase</keyword>
<sequence>MPTRFCAPFSTKTFSPCACLGPMRTSPRPLSAHSHSPSAEFAPLPPFYTVQSRPGNPHAPFALASDPSSSPPSLNLGVPLALVKPIYTIARTRFWEARRALEEQIVAIADREGEARHGHALENAPSTCPVCELGEDATASLASSSLLLLLVHAEDPTPWNVRRRIFLHSFHCSLPGPPSKHDVDLHTRTIRTASAHQELAASALVLSRHPGSSAAWSYRRWLLTTITTTQNLHLPTFTPSALLPTELRLTLRAAEKKHSNYLAWGHRGWALQWAVGGCDVGGGGARDDAVVSVVLWLCCVVWLRMLI</sequence>
<evidence type="ECO:0000256" key="3">
    <source>
        <dbReference type="ARBA" id="ARBA00022679"/>
    </source>
</evidence>
<proteinExistence type="inferred from homology"/>
<comment type="similarity">
    <text evidence="1">Belongs to the protein prenyltransferase subunit alpha family.</text>
</comment>
<protein>
    <recommendedName>
        <fullName evidence="7">Protein prenylyltransferase</fullName>
    </recommendedName>
</protein>
<accession>A0A139AWN8</accession>
<evidence type="ECO:0000256" key="2">
    <source>
        <dbReference type="ARBA" id="ARBA00022602"/>
    </source>
</evidence>
<dbReference type="SUPFAM" id="SSF48439">
    <property type="entry name" value="Protein prenylyltransferase"/>
    <property type="match status" value="1"/>
</dbReference>
<evidence type="ECO:0000313" key="5">
    <source>
        <dbReference type="EMBL" id="KXS21138.1"/>
    </source>
</evidence>
<dbReference type="Pfam" id="PF01239">
    <property type="entry name" value="PPTA"/>
    <property type="match status" value="2"/>
</dbReference>
<evidence type="ECO:0008006" key="7">
    <source>
        <dbReference type="Google" id="ProtNLM"/>
    </source>
</evidence>
<keyword evidence="2" id="KW-0637">Prenyltransferase</keyword>
<keyword evidence="6" id="KW-1185">Reference proteome</keyword>
<dbReference type="PANTHER" id="PTHR11129:SF3">
    <property type="entry name" value="PROTEIN PRENYLTRANSFERASE ALPHA SUBUNIT REPEAT-CONTAINING PROTEIN 1"/>
    <property type="match status" value="1"/>
</dbReference>